<evidence type="ECO:0000313" key="16">
    <source>
        <dbReference type="Proteomes" id="UP000034805"/>
    </source>
</evidence>
<dbReference type="InterPro" id="IPR030395">
    <property type="entry name" value="GP_PDE_dom"/>
</dbReference>
<dbReference type="GO" id="GO:0004622">
    <property type="term" value="F:phosphatidylcholine lysophospholipase activity"/>
    <property type="evidence" value="ECO:0007669"/>
    <property type="project" value="TreeGrafter"/>
</dbReference>
<evidence type="ECO:0000256" key="6">
    <source>
        <dbReference type="ARBA" id="ARBA00023098"/>
    </source>
</evidence>
<feature type="transmembrane region" description="Helical" evidence="13">
    <location>
        <begin position="6"/>
        <end position="23"/>
    </location>
</feature>
<dbReference type="InterPro" id="IPR052271">
    <property type="entry name" value="GDPD-Related"/>
</dbReference>
<dbReference type="Gene3D" id="3.20.20.190">
    <property type="entry name" value="Phosphatidylinositol (PI) phosphodiesterase"/>
    <property type="match status" value="1"/>
</dbReference>
<feature type="domain" description="GP-PDE" evidence="14">
    <location>
        <begin position="74"/>
        <end position="343"/>
    </location>
</feature>
<evidence type="ECO:0000256" key="3">
    <source>
        <dbReference type="ARBA" id="ARBA00022692"/>
    </source>
</evidence>
<evidence type="ECO:0000256" key="9">
    <source>
        <dbReference type="ARBA" id="ARBA00047392"/>
    </source>
</evidence>
<dbReference type="EMBL" id="JARO02004075">
    <property type="protein sequence ID" value="KPP69211.1"/>
    <property type="molecule type" value="Genomic_DNA"/>
</dbReference>
<dbReference type="GO" id="GO:0008081">
    <property type="term" value="F:phosphoric diester hydrolase activity"/>
    <property type="evidence" value="ECO:0007669"/>
    <property type="project" value="InterPro"/>
</dbReference>
<evidence type="ECO:0000256" key="4">
    <source>
        <dbReference type="ARBA" id="ARBA00022801"/>
    </source>
</evidence>
<evidence type="ECO:0000256" key="11">
    <source>
        <dbReference type="ARBA" id="ARBA00048580"/>
    </source>
</evidence>
<comment type="catalytic activity">
    <reaction evidence="12">
        <text>N,1-di-(9Z-octadecenoyl)-sn-glycero-3-phosphoethanolamine + H2O = N-(9Z-octadecenoyl) ethanolamine + 1-(9Z-octadecenoyl)-sn-glycero-3-phosphate + H(+)</text>
        <dbReference type="Rhea" id="RHEA:56460"/>
        <dbReference type="ChEBI" id="CHEBI:15377"/>
        <dbReference type="ChEBI" id="CHEBI:15378"/>
        <dbReference type="ChEBI" id="CHEBI:71466"/>
        <dbReference type="ChEBI" id="CHEBI:74544"/>
        <dbReference type="ChEBI" id="CHEBI:85222"/>
    </reaction>
    <physiologicalReaction direction="left-to-right" evidence="12">
        <dbReference type="Rhea" id="RHEA:56461"/>
    </physiologicalReaction>
</comment>
<evidence type="ECO:0000256" key="12">
    <source>
        <dbReference type="ARBA" id="ARBA00048947"/>
    </source>
</evidence>
<gene>
    <name evidence="15" type="ORF">Z043_112048</name>
</gene>
<protein>
    <submittedName>
        <fullName evidence="15">Glycerophosphodiester phosphodiesterase domain-containing protein 3-like</fullName>
    </submittedName>
</protein>
<comment type="catalytic activity">
    <reaction evidence="8">
        <text>1-O-hexadecyl-sn-glycero-3-phosphocholine + H2O = 1-O-hexadecyl-sn-glycero-3-phosphate + choline + H(+)</text>
        <dbReference type="Rhea" id="RHEA:41143"/>
        <dbReference type="ChEBI" id="CHEBI:15354"/>
        <dbReference type="ChEBI" id="CHEBI:15377"/>
        <dbReference type="ChEBI" id="CHEBI:15378"/>
        <dbReference type="ChEBI" id="CHEBI:64496"/>
        <dbReference type="ChEBI" id="CHEBI:77580"/>
    </reaction>
    <physiologicalReaction direction="left-to-right" evidence="8">
        <dbReference type="Rhea" id="RHEA:41144"/>
    </physiologicalReaction>
</comment>
<accession>A0A0P7UHD3</accession>
<dbReference type="PANTHER" id="PTHR42758">
    <property type="entry name" value="PHOSPHATIDYLGLYCEROL PHOSPHOLIPASE C"/>
    <property type="match status" value="1"/>
</dbReference>
<dbReference type="Pfam" id="PF03009">
    <property type="entry name" value="GDPD"/>
    <property type="match status" value="1"/>
</dbReference>
<dbReference type="PROSITE" id="PS51704">
    <property type="entry name" value="GP_PDE"/>
    <property type="match status" value="1"/>
</dbReference>
<evidence type="ECO:0000256" key="7">
    <source>
        <dbReference type="ARBA" id="ARBA00023136"/>
    </source>
</evidence>
<feature type="transmembrane region" description="Helical" evidence="13">
    <location>
        <begin position="247"/>
        <end position="269"/>
    </location>
</feature>
<evidence type="ECO:0000256" key="8">
    <source>
        <dbReference type="ARBA" id="ARBA00036083"/>
    </source>
</evidence>
<comment type="subcellular location">
    <subcellularLocation>
        <location evidence="1">Membrane</location>
    </subcellularLocation>
</comment>
<comment type="similarity">
    <text evidence="2">Belongs to the glycerophosphoryl diester phosphodiesterase family.</text>
</comment>
<dbReference type="InterPro" id="IPR017946">
    <property type="entry name" value="PLC-like_Pdiesterase_TIM-brl"/>
</dbReference>
<organism evidence="15 16">
    <name type="scientific">Scleropages formosus</name>
    <name type="common">Asian bonytongue</name>
    <name type="synonym">Osteoglossum formosum</name>
    <dbReference type="NCBI Taxonomy" id="113540"/>
    <lineage>
        <taxon>Eukaryota</taxon>
        <taxon>Metazoa</taxon>
        <taxon>Chordata</taxon>
        <taxon>Craniata</taxon>
        <taxon>Vertebrata</taxon>
        <taxon>Euteleostomi</taxon>
        <taxon>Actinopterygii</taxon>
        <taxon>Neopterygii</taxon>
        <taxon>Teleostei</taxon>
        <taxon>Osteoglossocephala</taxon>
        <taxon>Osteoglossomorpha</taxon>
        <taxon>Osteoglossiformes</taxon>
        <taxon>Osteoglossidae</taxon>
        <taxon>Scleropages</taxon>
    </lineage>
</organism>
<reference evidence="15 16" key="1">
    <citation type="submission" date="2015-08" db="EMBL/GenBank/DDBJ databases">
        <title>The genome of the Asian arowana (Scleropages formosus).</title>
        <authorList>
            <person name="Tan M.H."/>
            <person name="Gan H.M."/>
            <person name="Croft L.J."/>
            <person name="Austin C.M."/>
        </authorList>
    </citation>
    <scope>NUCLEOTIDE SEQUENCE [LARGE SCALE GENOMIC DNA]</scope>
    <source>
        <strain evidence="15">Aro1</strain>
    </source>
</reference>
<keyword evidence="5 13" id="KW-1133">Transmembrane helix</keyword>
<comment type="caution">
    <text evidence="15">The sequence shown here is derived from an EMBL/GenBank/DDBJ whole genome shotgun (WGS) entry which is preliminary data.</text>
</comment>
<keyword evidence="7 13" id="KW-0472">Membrane</keyword>
<evidence type="ECO:0000256" key="13">
    <source>
        <dbReference type="SAM" id="Phobius"/>
    </source>
</evidence>
<dbReference type="SUPFAM" id="SSF51695">
    <property type="entry name" value="PLC-like phosphodiesterases"/>
    <property type="match status" value="1"/>
</dbReference>
<evidence type="ECO:0000256" key="5">
    <source>
        <dbReference type="ARBA" id="ARBA00022989"/>
    </source>
</evidence>
<comment type="catalytic activity">
    <reaction evidence="10">
        <text>N-hexadecanoyl-1-(9Z-octadecenoyl)-sn-glycero-3-phosphoethanolamine + H2O = N-hexadecanoylethanolamine + 1-(9Z-octadecenoyl)-sn-glycero-3-phosphate + H(+)</text>
        <dbReference type="Rhea" id="RHEA:53168"/>
        <dbReference type="ChEBI" id="CHEBI:15377"/>
        <dbReference type="ChEBI" id="CHEBI:15378"/>
        <dbReference type="ChEBI" id="CHEBI:71464"/>
        <dbReference type="ChEBI" id="CHEBI:74544"/>
        <dbReference type="ChEBI" id="CHEBI:85217"/>
    </reaction>
    <physiologicalReaction direction="left-to-right" evidence="10">
        <dbReference type="Rhea" id="RHEA:53169"/>
    </physiologicalReaction>
</comment>
<evidence type="ECO:0000256" key="10">
    <source>
        <dbReference type="ARBA" id="ARBA00047538"/>
    </source>
</evidence>
<dbReference type="GO" id="GO:0005789">
    <property type="term" value="C:endoplasmic reticulum membrane"/>
    <property type="evidence" value="ECO:0007669"/>
    <property type="project" value="TreeGrafter"/>
</dbReference>
<comment type="catalytic activity">
    <reaction evidence="9">
        <text>N-(5Z,8Z,11Z,14Z-eicosatetraenoyl)-1-(9Z-octadecenoyl)-sn-glycero-3-phosphoethanolamine + H2O = N-(5Z,8Z,11Z,14Z-eicosatetraenoyl)-ethanolamine + 1-(9Z-octadecenoyl)-sn-glycero-3-phosphate + H(+)</text>
        <dbReference type="Rhea" id="RHEA:45544"/>
        <dbReference type="ChEBI" id="CHEBI:2700"/>
        <dbReference type="ChEBI" id="CHEBI:15377"/>
        <dbReference type="ChEBI" id="CHEBI:15378"/>
        <dbReference type="ChEBI" id="CHEBI:74544"/>
        <dbReference type="ChEBI" id="CHEBI:85223"/>
    </reaction>
    <physiologicalReaction direction="left-to-right" evidence="9">
        <dbReference type="Rhea" id="RHEA:45545"/>
    </physiologicalReaction>
</comment>
<dbReference type="GO" id="GO:0046475">
    <property type="term" value="P:glycerophospholipid catabolic process"/>
    <property type="evidence" value="ECO:0007669"/>
    <property type="project" value="TreeGrafter"/>
</dbReference>
<dbReference type="Proteomes" id="UP000034805">
    <property type="component" value="Unassembled WGS sequence"/>
</dbReference>
<dbReference type="PANTHER" id="PTHR42758:SF3">
    <property type="entry name" value="LYSOPHOSPHOLIPASE D GDPD3"/>
    <property type="match status" value="1"/>
</dbReference>
<evidence type="ECO:0000256" key="2">
    <source>
        <dbReference type="ARBA" id="ARBA00007277"/>
    </source>
</evidence>
<proteinExistence type="inferred from homology"/>
<evidence type="ECO:0000259" key="14">
    <source>
        <dbReference type="PROSITE" id="PS51704"/>
    </source>
</evidence>
<name>A0A0P7UHD3_SCLFO</name>
<keyword evidence="3 13" id="KW-0812">Transmembrane</keyword>
<dbReference type="STRING" id="113540.ENSSFOP00015005617"/>
<comment type="catalytic activity">
    <reaction evidence="11">
        <text>1-O-(1Z-octadecenyl)-sn-glycero-3-phospho-N-hexadecanoyl-ethanolamine + H2O = 1-O-(1Z-octadecenyl)-sn-glycero-3-phosphate + N-hexadecanoylethanolamine + H(+)</text>
        <dbReference type="Rhea" id="RHEA:53184"/>
        <dbReference type="ChEBI" id="CHEBI:15377"/>
        <dbReference type="ChEBI" id="CHEBI:15378"/>
        <dbReference type="ChEBI" id="CHEBI:71464"/>
        <dbReference type="ChEBI" id="CHEBI:137009"/>
        <dbReference type="ChEBI" id="CHEBI:137017"/>
    </reaction>
    <physiologicalReaction direction="left-to-right" evidence="11">
        <dbReference type="Rhea" id="RHEA:53185"/>
    </physiologicalReaction>
</comment>
<keyword evidence="6" id="KW-0443">Lipid metabolism</keyword>
<sequence length="359" mass="40839">MSSYLYYVLPALGGYTLTSLYLLKNPQVLHGKKCVAFRCRHISHRGGSGERIESTMEAFTHYLPIYTLSPKAGPLTISQVHAGIRRRSRLPAVPFSDCSSAVEAGTEMLELDCHMTKDGYVIVSHDENLLRQTGVDVNISSVNFEELPLYKERLEVTFHDGHFSTGTDRKFALLEDVFRAFPKVPINIEIKEDNDELIKKVSSLVKEYDREKITVWASVKSLIMDKCRKENPEMPYMFTVRRGLQLLLFYYCGLLPFLPLGESFLQFYLPQVYNRKGYGGENETDVSFCSRLTMRRSLFRHLAKRGIQVHLFVCNNTEDIEAAFAFGATGVMTDYPSLLSEYLRSHPPKAVPCVEPPGH</sequence>
<keyword evidence="4" id="KW-0378">Hydrolase</keyword>
<evidence type="ECO:0000313" key="15">
    <source>
        <dbReference type="EMBL" id="KPP69211.1"/>
    </source>
</evidence>
<dbReference type="CDD" id="cd08612">
    <property type="entry name" value="GDPD_GDE4"/>
    <property type="match status" value="1"/>
</dbReference>
<evidence type="ECO:0000256" key="1">
    <source>
        <dbReference type="ARBA" id="ARBA00004370"/>
    </source>
</evidence>
<dbReference type="AlphaFoldDB" id="A0A0P7UHD3"/>